<evidence type="ECO:0000313" key="6">
    <source>
        <dbReference type="Proteomes" id="UP000606991"/>
    </source>
</evidence>
<dbReference type="RefSeq" id="WP_337314485.1">
    <property type="nucleotide sequence ID" value="NZ_JAEKNS010000163.1"/>
</dbReference>
<accession>A0A934JWW9</accession>
<protein>
    <submittedName>
        <fullName evidence="3">PadR family transcriptional regulator</fullName>
    </submittedName>
</protein>
<dbReference type="PANTHER" id="PTHR43252">
    <property type="entry name" value="TRANSCRIPTIONAL REGULATOR YQJI"/>
    <property type="match status" value="1"/>
</dbReference>
<reference evidence="4" key="2">
    <citation type="submission" date="2018-05" db="EMBL/GenBank/DDBJ databases">
        <authorList>
            <person name="Ferrari B."/>
        </authorList>
    </citation>
    <scope>NUCLEOTIDE SEQUENCE</scope>
    <source>
        <strain evidence="4">RRmetagenome_bin12</strain>
    </source>
</reference>
<dbReference type="Gene3D" id="1.10.10.10">
    <property type="entry name" value="Winged helix-like DNA-binding domain superfamily/Winged helix DNA-binding domain"/>
    <property type="match status" value="1"/>
</dbReference>
<dbReference type="InterPro" id="IPR036390">
    <property type="entry name" value="WH_DNA-bd_sf"/>
</dbReference>
<organism evidence="4 5">
    <name type="scientific">Candidatus Aeolococcus gillhamiae</name>
    <dbReference type="NCBI Taxonomy" id="3127015"/>
    <lineage>
        <taxon>Bacteria</taxon>
        <taxon>Bacillati</taxon>
        <taxon>Candidatus Dormiibacterota</taxon>
        <taxon>Candidatus Dormibacteria</taxon>
        <taxon>Candidatus Aeolococcales</taxon>
        <taxon>Candidatus Aeolococcaceae</taxon>
        <taxon>Candidatus Aeolococcus</taxon>
    </lineage>
</organism>
<evidence type="ECO:0000256" key="1">
    <source>
        <dbReference type="SAM" id="MobiDB-lite"/>
    </source>
</evidence>
<dbReference type="Proteomes" id="UP000248724">
    <property type="component" value="Unassembled WGS sequence"/>
</dbReference>
<proteinExistence type="predicted"/>
<sequence length="228" mass="25516">MPNFNRTPAALVVLNLLCERPRHPYALRILIRERGIESVVKMGNASIYDSVERLERAGYIEASETSREGRRPERTVYSATEAGRDELHIWMGELLSEPVEEYPRFGVALAFVLGLGRDATLHTLRHRIMRLESLVAARDAVTASLTHVPRIVLIEGEYTQALHVAELSWLSGIVDDIAAGRLWTDAEIEALFTLPSGADEEPGGNAEMTRLIEKHRQKNRSHEGARDG</sequence>
<dbReference type="PANTHER" id="PTHR43252:SF7">
    <property type="entry name" value="TRANSCRIPTIONAL REGULATOR YQJI"/>
    <property type="match status" value="1"/>
</dbReference>
<feature type="region of interest" description="Disordered" evidence="1">
    <location>
        <begin position="195"/>
        <end position="228"/>
    </location>
</feature>
<accession>A0A2W5ZFH0</accession>
<dbReference type="AlphaFoldDB" id="A0A2W5ZFH0"/>
<feature type="compositionally biased region" description="Basic and acidic residues" evidence="1">
    <location>
        <begin position="210"/>
        <end position="228"/>
    </location>
</feature>
<name>A0A2W5ZFH0_9BACT</name>
<evidence type="ECO:0000313" key="5">
    <source>
        <dbReference type="Proteomes" id="UP000248724"/>
    </source>
</evidence>
<comment type="caution">
    <text evidence="4">The sequence shown here is derived from an EMBL/GenBank/DDBJ whole genome shotgun (WGS) entry which is preliminary data.</text>
</comment>
<dbReference type="SUPFAM" id="SSF46785">
    <property type="entry name" value="Winged helix' DNA-binding domain"/>
    <property type="match status" value="1"/>
</dbReference>
<evidence type="ECO:0000259" key="2">
    <source>
        <dbReference type="Pfam" id="PF03551"/>
    </source>
</evidence>
<gene>
    <name evidence="4" type="ORF">DLM65_00390</name>
    <name evidence="3" type="ORF">JF886_16570</name>
</gene>
<reference evidence="4 5" key="1">
    <citation type="journal article" date="2017" name="Nature">
        <title>Atmospheric trace gases support primary production in Antarctic desert surface soil.</title>
        <authorList>
            <person name="Ji M."/>
            <person name="Greening C."/>
            <person name="Vanwonterghem I."/>
            <person name="Carere C.R."/>
            <person name="Bay S.K."/>
            <person name="Steen J.A."/>
            <person name="Montgomery K."/>
            <person name="Lines T."/>
            <person name="Beardall J."/>
            <person name="van Dorst J."/>
            <person name="Snape I."/>
            <person name="Stott M.B."/>
            <person name="Hugenholtz P."/>
            <person name="Ferrari B.C."/>
        </authorList>
    </citation>
    <scope>NUCLEOTIDE SEQUENCE [LARGE SCALE GENOMIC DNA]</scope>
    <source>
        <strain evidence="4">RRmetagenome_bin12</strain>
    </source>
</reference>
<dbReference type="EMBL" id="JAEKNS010000163">
    <property type="protein sequence ID" value="MBJ7596442.1"/>
    <property type="molecule type" value="Genomic_DNA"/>
</dbReference>
<dbReference type="InterPro" id="IPR036388">
    <property type="entry name" value="WH-like_DNA-bd_sf"/>
</dbReference>
<evidence type="ECO:0000313" key="3">
    <source>
        <dbReference type="EMBL" id="MBJ7596442.1"/>
    </source>
</evidence>
<dbReference type="Pfam" id="PF03551">
    <property type="entry name" value="PadR"/>
    <property type="match status" value="1"/>
</dbReference>
<evidence type="ECO:0000313" key="4">
    <source>
        <dbReference type="EMBL" id="PZR84219.1"/>
    </source>
</evidence>
<reference evidence="3 6" key="3">
    <citation type="submission" date="2020-10" db="EMBL/GenBank/DDBJ databases">
        <title>Ca. Dormibacterota MAGs.</title>
        <authorList>
            <person name="Montgomery K."/>
        </authorList>
    </citation>
    <scope>NUCLEOTIDE SEQUENCE [LARGE SCALE GENOMIC DNA]</scope>
    <source>
        <strain evidence="3">SC8812_S17_18</strain>
    </source>
</reference>
<dbReference type="InterPro" id="IPR005149">
    <property type="entry name" value="Tscrpt_reg_PadR_N"/>
</dbReference>
<feature type="domain" description="Transcription regulator PadR N-terminal" evidence="2">
    <location>
        <begin position="13"/>
        <end position="88"/>
    </location>
</feature>
<dbReference type="Proteomes" id="UP000606991">
    <property type="component" value="Unassembled WGS sequence"/>
</dbReference>
<dbReference type="EMBL" id="QHBU01000008">
    <property type="protein sequence ID" value="PZR84219.1"/>
    <property type="molecule type" value="Genomic_DNA"/>
</dbReference>